<reference evidence="1 2" key="1">
    <citation type="submission" date="2018-10" db="EMBL/GenBank/DDBJ databases">
        <title>Genomic Encyclopedia of Archaeal and Bacterial Type Strains, Phase II (KMG-II): from individual species to whole genera.</title>
        <authorList>
            <person name="Goeker M."/>
        </authorList>
    </citation>
    <scope>NUCLEOTIDE SEQUENCE [LARGE SCALE GENOMIC DNA]</scope>
    <source>
        <strain evidence="1 2">DSM 11927</strain>
    </source>
</reference>
<dbReference type="AlphaFoldDB" id="A0A495QML0"/>
<comment type="caution">
    <text evidence="1">The sequence shown here is derived from an EMBL/GenBank/DDBJ whole genome shotgun (WGS) entry which is preliminary data.</text>
</comment>
<dbReference type="RefSeq" id="WP_244210025.1">
    <property type="nucleotide sequence ID" value="NZ_RBWW01000005.1"/>
</dbReference>
<dbReference type="SUPFAM" id="SSF63446">
    <property type="entry name" value="Type I dockerin domain"/>
    <property type="match status" value="1"/>
</dbReference>
<dbReference type="Proteomes" id="UP000268233">
    <property type="component" value="Unassembled WGS sequence"/>
</dbReference>
<dbReference type="GO" id="GO:0000272">
    <property type="term" value="P:polysaccharide catabolic process"/>
    <property type="evidence" value="ECO:0007669"/>
    <property type="project" value="InterPro"/>
</dbReference>
<dbReference type="EMBL" id="RBWW01000005">
    <property type="protein sequence ID" value="RKS74171.1"/>
    <property type="molecule type" value="Genomic_DNA"/>
</dbReference>
<keyword evidence="2" id="KW-1185">Reference proteome</keyword>
<evidence type="ECO:0000313" key="1">
    <source>
        <dbReference type="EMBL" id="RKS74171.1"/>
    </source>
</evidence>
<sequence length="120" mass="12915">MDVSLATLDIRANSGGTTDLTVSIEQMDDETGDAIEAEARNGVVIGGPRTVVGSDAPTDPDGDGYFEDLNGNGRLDYEDVRVLFLNLDSDSVQLNTGAYDFNENGQIDYADVTELYEEVN</sequence>
<dbReference type="InterPro" id="IPR036439">
    <property type="entry name" value="Dockerin_dom_sf"/>
</dbReference>
<name>A0A495QML0_9EURY</name>
<dbReference type="InterPro" id="IPR018247">
    <property type="entry name" value="EF_Hand_1_Ca_BS"/>
</dbReference>
<organism evidence="1 2">
    <name type="scientific">Haloarcula quadrata</name>
    <dbReference type="NCBI Taxonomy" id="182779"/>
    <lineage>
        <taxon>Archaea</taxon>
        <taxon>Methanobacteriati</taxon>
        <taxon>Methanobacteriota</taxon>
        <taxon>Stenosarchaea group</taxon>
        <taxon>Halobacteria</taxon>
        <taxon>Halobacteriales</taxon>
        <taxon>Haloarculaceae</taxon>
        <taxon>Haloarcula</taxon>
    </lineage>
</organism>
<dbReference type="Gene3D" id="1.10.1330.10">
    <property type="entry name" value="Dockerin domain"/>
    <property type="match status" value="1"/>
</dbReference>
<dbReference type="PROSITE" id="PS00018">
    <property type="entry name" value="EF_HAND_1"/>
    <property type="match status" value="2"/>
</dbReference>
<protein>
    <submittedName>
        <fullName evidence="1">Uncharacterized protein</fullName>
    </submittedName>
</protein>
<proteinExistence type="predicted"/>
<evidence type="ECO:0000313" key="2">
    <source>
        <dbReference type="Proteomes" id="UP000268233"/>
    </source>
</evidence>
<gene>
    <name evidence="1" type="ORF">BDK61_4757</name>
</gene>
<accession>A0A495QML0</accession>